<proteinExistence type="predicted"/>
<dbReference type="PANTHER" id="PTHR14359:SF6">
    <property type="entry name" value="PHOSPHOPANTOTHENOYLCYSTEINE DECARBOXYLASE"/>
    <property type="match status" value="1"/>
</dbReference>
<keyword evidence="3" id="KW-1185">Reference proteome</keyword>
<dbReference type="PANTHER" id="PTHR14359">
    <property type="entry name" value="HOMO-OLIGOMERIC FLAVIN CONTAINING CYS DECARBOXYLASE FAMILY"/>
    <property type="match status" value="1"/>
</dbReference>
<organism evidence="2 3">
    <name type="scientific">Candidatus Methylacidiphilum fumarolicum</name>
    <dbReference type="NCBI Taxonomy" id="591154"/>
    <lineage>
        <taxon>Bacteria</taxon>
        <taxon>Pseudomonadati</taxon>
        <taxon>Verrucomicrobiota</taxon>
        <taxon>Methylacidiphilae</taxon>
        <taxon>Methylacidiphilales</taxon>
        <taxon>Methylacidiphilaceae</taxon>
        <taxon>Methylacidiphilum (ex Ratnadevi et al. 2023)</taxon>
    </lineage>
</organism>
<dbReference type="EMBL" id="OX458932">
    <property type="protein sequence ID" value="CAI9084718.1"/>
    <property type="molecule type" value="Genomic_DNA"/>
</dbReference>
<dbReference type="Gene3D" id="3.40.50.1950">
    <property type="entry name" value="Flavin prenyltransferase-like"/>
    <property type="match status" value="1"/>
</dbReference>
<sequence>MSQEKTMDSFSIVLGVSGSIAAFRAVELASVLSKEGYMVDAVLTPAATQFIKPLSFECLTHRKAYTDEMQENLLNGRPLHIELAQKAGLILLAPATANIIAEYALGLAPNLLTSLLLATVAPVWIAPAMNVQMWRHPAVQQNVQTLKQRGVEFIGPEEGELACGDYGMGRLWPVEEICLKIMKKFPLKSMNRKALNR</sequence>
<feature type="domain" description="Flavoprotein" evidence="1">
    <location>
        <begin position="11"/>
        <end position="182"/>
    </location>
</feature>
<gene>
    <name evidence="2" type="primary">dfp</name>
    <name evidence="2" type="ORF">MFUM_0324</name>
</gene>
<reference evidence="2" key="1">
    <citation type="submission" date="2023-03" db="EMBL/GenBank/DDBJ databases">
        <authorList>
            <person name="Cremers G."/>
            <person name="Picone N."/>
        </authorList>
    </citation>
    <scope>NUCLEOTIDE SEQUENCE</scope>
    <source>
        <strain evidence="2">Sample_alias</strain>
    </source>
</reference>
<dbReference type="InterPro" id="IPR036551">
    <property type="entry name" value="Flavin_trans-like"/>
</dbReference>
<evidence type="ECO:0000313" key="3">
    <source>
        <dbReference type="Proteomes" id="UP001161497"/>
    </source>
</evidence>
<evidence type="ECO:0000259" key="1">
    <source>
        <dbReference type="Pfam" id="PF02441"/>
    </source>
</evidence>
<dbReference type="InterPro" id="IPR003382">
    <property type="entry name" value="Flavoprotein"/>
</dbReference>
<protein>
    <submittedName>
        <fullName evidence="2">Phosphopantothenoylcysteine synthetase/decarboxylase</fullName>
    </submittedName>
</protein>
<dbReference type="Pfam" id="PF02441">
    <property type="entry name" value="Flavoprotein"/>
    <property type="match status" value="1"/>
</dbReference>
<dbReference type="Proteomes" id="UP001161497">
    <property type="component" value="Chromosome"/>
</dbReference>
<accession>A0ABN8XBS4</accession>
<dbReference type="SUPFAM" id="SSF52507">
    <property type="entry name" value="Homo-oligomeric flavin-containing Cys decarboxylases, HFCD"/>
    <property type="match status" value="1"/>
</dbReference>
<evidence type="ECO:0000313" key="2">
    <source>
        <dbReference type="EMBL" id="CAI9084718.1"/>
    </source>
</evidence>
<name>A0ABN8XBS4_9BACT</name>